<dbReference type="InParanoid" id="A8XDP2"/>
<feature type="transmembrane region" description="Helical" evidence="19">
    <location>
        <begin position="169"/>
        <end position="191"/>
    </location>
</feature>
<evidence type="ECO:0000256" key="19">
    <source>
        <dbReference type="SAM" id="Phobius"/>
    </source>
</evidence>
<feature type="transmembrane region" description="Helical" evidence="19">
    <location>
        <begin position="7"/>
        <end position="31"/>
    </location>
</feature>
<keyword evidence="11" id="KW-0325">Glycoprotein</keyword>
<dbReference type="GO" id="GO:0007186">
    <property type="term" value="P:G protein-coupled receptor signaling pathway"/>
    <property type="evidence" value="ECO:0000318"/>
    <property type="project" value="GO_Central"/>
</dbReference>
<reference evidence="20 21" key="2">
    <citation type="journal article" date="2011" name="PLoS Genet.">
        <title>Caenorhabditis briggsae recombinant inbred line genotypes reveal inter-strain incompatibility and the evolution of recombination.</title>
        <authorList>
            <person name="Ross J.A."/>
            <person name="Koboldt D.C."/>
            <person name="Staisch J.E."/>
            <person name="Chamberlin H.M."/>
            <person name="Gupta B.P."/>
            <person name="Miller R.D."/>
            <person name="Baird S.E."/>
            <person name="Haag E.S."/>
        </authorList>
    </citation>
    <scope>NUCLEOTIDE SEQUENCE [LARGE SCALE GENOMIC DNA]</scope>
    <source>
        <strain evidence="20 21">AF16</strain>
    </source>
</reference>
<dbReference type="EMBL" id="HE600992">
    <property type="protein sequence ID" value="CAP30762.2"/>
    <property type="molecule type" value="Genomic_DNA"/>
</dbReference>
<keyword evidence="3" id="KW-0145">Chemotaxis</keyword>
<evidence type="ECO:0000256" key="6">
    <source>
        <dbReference type="ARBA" id="ARBA00022725"/>
    </source>
</evidence>
<dbReference type="Proteomes" id="UP000008549">
    <property type="component" value="Unassembled WGS sequence"/>
</dbReference>
<comment type="function">
    <text evidence="13">An odorant receptor which affects chemotaxis to the volatile odorant diacetyl. Specifies AWA neuronal cell fate via the odr-7 pathway.</text>
</comment>
<evidence type="ECO:0000256" key="3">
    <source>
        <dbReference type="ARBA" id="ARBA00022500"/>
    </source>
</evidence>
<evidence type="ECO:0000256" key="15">
    <source>
        <dbReference type="ARBA" id="ARBA00064300"/>
    </source>
</evidence>
<protein>
    <recommendedName>
        <fullName evidence="16">Serpentine receptor class r-10</fullName>
    </recommendedName>
    <alternativeName>
        <fullName evidence="17">Odorant response abnormal protein 10</fullName>
    </alternativeName>
    <alternativeName>
        <fullName evidence="18">Olfactory receptor 10</fullName>
    </alternativeName>
</protein>
<dbReference type="GO" id="GO:0006935">
    <property type="term" value="P:chemotaxis"/>
    <property type="evidence" value="ECO:0007669"/>
    <property type="project" value="UniProtKB-KW"/>
</dbReference>
<keyword evidence="4" id="KW-0716">Sensory transduction</keyword>
<reference evidence="20 21" key="1">
    <citation type="journal article" date="2003" name="PLoS Biol.">
        <title>The genome sequence of Caenorhabditis briggsae: a platform for comparative genomics.</title>
        <authorList>
            <person name="Stein L.D."/>
            <person name="Bao Z."/>
            <person name="Blasiar D."/>
            <person name="Blumenthal T."/>
            <person name="Brent M.R."/>
            <person name="Chen N."/>
            <person name="Chinwalla A."/>
            <person name="Clarke L."/>
            <person name="Clee C."/>
            <person name="Coghlan A."/>
            <person name="Coulson A."/>
            <person name="D'Eustachio P."/>
            <person name="Fitch D.H."/>
            <person name="Fulton L.A."/>
            <person name="Fulton R.E."/>
            <person name="Griffiths-Jones S."/>
            <person name="Harris T.W."/>
            <person name="Hillier L.W."/>
            <person name="Kamath R."/>
            <person name="Kuwabara P.E."/>
            <person name="Mardis E.R."/>
            <person name="Marra M.A."/>
            <person name="Miner T.L."/>
            <person name="Minx P."/>
            <person name="Mullikin J.C."/>
            <person name="Plumb R.W."/>
            <person name="Rogers J."/>
            <person name="Schein J.E."/>
            <person name="Sohrmann M."/>
            <person name="Spieth J."/>
            <person name="Stajich J.E."/>
            <person name="Wei C."/>
            <person name="Willey D."/>
            <person name="Wilson R.K."/>
            <person name="Durbin R."/>
            <person name="Waterston R.H."/>
        </authorList>
    </citation>
    <scope>NUCLEOTIDE SEQUENCE [LARGE SCALE GENOMIC DNA]</scope>
    <source>
        <strain evidence="20 21">AF16</strain>
    </source>
</reference>
<evidence type="ECO:0000313" key="21">
    <source>
        <dbReference type="Proteomes" id="UP000008549"/>
    </source>
</evidence>
<dbReference type="AlphaFoldDB" id="A8XDP2"/>
<dbReference type="GO" id="GO:0005886">
    <property type="term" value="C:plasma membrane"/>
    <property type="evidence" value="ECO:0000318"/>
    <property type="project" value="GO_Central"/>
</dbReference>
<dbReference type="GO" id="GO:0042048">
    <property type="term" value="P:olfactory behavior"/>
    <property type="evidence" value="ECO:0000318"/>
    <property type="project" value="GO_Central"/>
</dbReference>
<evidence type="ECO:0000256" key="11">
    <source>
        <dbReference type="ARBA" id="ARBA00023180"/>
    </source>
</evidence>
<evidence type="ECO:0000256" key="1">
    <source>
        <dbReference type="ARBA" id="ARBA00004272"/>
    </source>
</evidence>
<keyword evidence="5 19" id="KW-0812">Transmembrane</keyword>
<evidence type="ECO:0000256" key="4">
    <source>
        <dbReference type="ARBA" id="ARBA00022606"/>
    </source>
</evidence>
<evidence type="ECO:0000256" key="13">
    <source>
        <dbReference type="ARBA" id="ARBA00054965"/>
    </source>
</evidence>
<evidence type="ECO:0000256" key="5">
    <source>
        <dbReference type="ARBA" id="ARBA00022692"/>
    </source>
</evidence>
<feature type="transmembrane region" description="Helical" evidence="19">
    <location>
        <begin position="51"/>
        <end position="76"/>
    </location>
</feature>
<dbReference type="SUPFAM" id="SSF81321">
    <property type="entry name" value="Family A G protein-coupled receptor-like"/>
    <property type="match status" value="1"/>
</dbReference>
<gene>
    <name evidence="22" type="primary">str-153</name>
    <name evidence="20" type="synonym">Cbr-str-153</name>
    <name evidence="22" type="ORF">CBG11636</name>
    <name evidence="20" type="ORF">CBG_11636</name>
</gene>
<comment type="subcellular location">
    <subcellularLocation>
        <location evidence="1">Cell projection</location>
        <location evidence="1">Cilium membrane</location>
        <topology evidence="1">Multi-pass membrane protein</topology>
    </subcellularLocation>
</comment>
<dbReference type="PANTHER" id="PTHR22943">
    <property type="entry name" value="7-TRANSMEMBRANE DOMAIN RECEPTOR C.ELEGANS"/>
    <property type="match status" value="1"/>
</dbReference>
<keyword evidence="7 19" id="KW-1133">Transmembrane helix</keyword>
<dbReference type="Pfam" id="PF10326">
    <property type="entry name" value="7TM_GPCR_Str"/>
    <property type="match status" value="1"/>
</dbReference>
<keyword evidence="21" id="KW-1185">Reference proteome</keyword>
<dbReference type="GO" id="GO:0060170">
    <property type="term" value="C:ciliary membrane"/>
    <property type="evidence" value="ECO:0007669"/>
    <property type="project" value="UniProtKB-SubCell"/>
</dbReference>
<dbReference type="OMA" id="SWVFLCW"/>
<evidence type="ECO:0000256" key="9">
    <source>
        <dbReference type="ARBA" id="ARBA00023136"/>
    </source>
</evidence>
<sequence>MGNYRHLMCYFSIFSMIYAILDWIIQPYIHSHGASFSMIMDLRESALTREIAFFFVASLAGCFGVTIYAIAINFIFRYLALQREGRLRFFAGKRLIFWFTIPISAGFSWVFLCWFSMYPDPDFTDYLRESIKLNYELDANYITYTGSYFYRIDQNGIVNWSIQNSLGALGLNVLMIIPFITILIFGYKSYMKIQRLMSHGESNYTKRLQMQLYKALVAQTIIPMTFLFFPIGILFSAPLFHLNIEKWSIIVTLFYSLYPAVDPIPIILFIDDFRNSFFSICNPRTSKNQVASVVSVDATMDVA</sequence>
<dbReference type="Gene3D" id="1.20.1070.10">
    <property type="entry name" value="Rhodopsin 7-helix transmembrane proteins"/>
    <property type="match status" value="1"/>
</dbReference>
<dbReference type="InterPro" id="IPR019428">
    <property type="entry name" value="7TM_GPCR_serpentine_rcpt_Str"/>
</dbReference>
<feature type="transmembrane region" description="Helical" evidence="19">
    <location>
        <begin position="212"/>
        <end position="235"/>
    </location>
</feature>
<dbReference type="HOGENOM" id="CLU_036335_2_0_1"/>
<evidence type="ECO:0000256" key="7">
    <source>
        <dbReference type="ARBA" id="ARBA00022989"/>
    </source>
</evidence>
<proteinExistence type="inferred from homology"/>
<organism evidence="20 21">
    <name type="scientific">Caenorhabditis briggsae</name>
    <dbReference type="NCBI Taxonomy" id="6238"/>
    <lineage>
        <taxon>Eukaryota</taxon>
        <taxon>Metazoa</taxon>
        <taxon>Ecdysozoa</taxon>
        <taxon>Nematoda</taxon>
        <taxon>Chromadorea</taxon>
        <taxon>Rhabditida</taxon>
        <taxon>Rhabditina</taxon>
        <taxon>Rhabditomorpha</taxon>
        <taxon>Rhabditoidea</taxon>
        <taxon>Rhabditidae</taxon>
        <taxon>Peloderinae</taxon>
        <taxon>Caenorhabditis</taxon>
    </lineage>
</organism>
<evidence type="ECO:0000256" key="2">
    <source>
        <dbReference type="ARBA" id="ARBA00022475"/>
    </source>
</evidence>
<keyword evidence="6" id="KW-0552">Olfaction</keyword>
<keyword evidence="8" id="KW-0969">Cilium</keyword>
<dbReference type="WormBase" id="CBG11636">
    <property type="protein sequence ID" value="CBP17242"/>
    <property type="gene ID" value="WBGene00032730"/>
    <property type="gene designation" value="Cbr-str-153"/>
</dbReference>
<accession>A8XDP2</accession>
<comment type="subunit">
    <text evidence="15">Interacts with odr-4.</text>
</comment>
<comment type="similarity">
    <text evidence="14">Belongs to the nematode receptor-like protein str family.</text>
</comment>
<keyword evidence="10" id="KW-0675">Receptor</keyword>
<dbReference type="eggNOG" id="ENOG502TG15">
    <property type="taxonomic scope" value="Eukaryota"/>
</dbReference>
<evidence type="ECO:0000256" key="18">
    <source>
        <dbReference type="ARBA" id="ARBA00082489"/>
    </source>
</evidence>
<evidence type="ECO:0000256" key="16">
    <source>
        <dbReference type="ARBA" id="ARBA00067967"/>
    </source>
</evidence>
<evidence type="ECO:0000256" key="10">
    <source>
        <dbReference type="ARBA" id="ARBA00023170"/>
    </source>
</evidence>
<feature type="transmembrane region" description="Helical" evidence="19">
    <location>
        <begin position="96"/>
        <end position="117"/>
    </location>
</feature>
<evidence type="ECO:0000256" key="14">
    <source>
        <dbReference type="ARBA" id="ARBA00061678"/>
    </source>
</evidence>
<feature type="transmembrane region" description="Helical" evidence="19">
    <location>
        <begin position="247"/>
        <end position="270"/>
    </location>
</feature>
<dbReference type="PANTHER" id="PTHR22943:SF251">
    <property type="entry name" value="SEVEN TM RECEPTOR"/>
    <property type="match status" value="1"/>
</dbReference>
<evidence type="ECO:0000256" key="17">
    <source>
        <dbReference type="ARBA" id="ARBA00078653"/>
    </source>
</evidence>
<keyword evidence="9 19" id="KW-0472">Membrane</keyword>
<dbReference type="FunFam" id="1.20.1070.10:FF:000128">
    <property type="entry name" value="Seven TM Receptor"/>
    <property type="match status" value="1"/>
</dbReference>
<evidence type="ECO:0000313" key="20">
    <source>
        <dbReference type="EMBL" id="CAP30762.2"/>
    </source>
</evidence>
<dbReference type="GO" id="GO:0038022">
    <property type="term" value="F:G protein-coupled olfactory receptor activity"/>
    <property type="evidence" value="ECO:0000318"/>
    <property type="project" value="GO_Central"/>
</dbReference>
<evidence type="ECO:0000256" key="12">
    <source>
        <dbReference type="ARBA" id="ARBA00023273"/>
    </source>
</evidence>
<keyword evidence="12" id="KW-0966">Cell projection</keyword>
<evidence type="ECO:0000313" key="22">
    <source>
        <dbReference type="WormBase" id="CBG11636"/>
    </source>
</evidence>
<evidence type="ECO:0000256" key="8">
    <source>
        <dbReference type="ARBA" id="ARBA00023069"/>
    </source>
</evidence>
<name>A8XDP2_CAEBR</name>
<keyword evidence="2" id="KW-1003">Cell membrane</keyword>